<evidence type="ECO:0008006" key="3">
    <source>
        <dbReference type="Google" id="ProtNLM"/>
    </source>
</evidence>
<sequence>MQDLPQELVYLILRYLQTDLPALRATSLTCRYLLPAARELLFAVVGGEALLQDWMKPYLEHVVEVRFRPVNPRTSSPVPIHEVLWHLRPEILPKLNALTFLGLQFWNITAILPGSFKALSQLASVTELTLSGMSFLNLRHVQSFVCSLPNLAALNLHRITYADPSMARRFSVPLVEKLDLRTRPRIRRLAFSPDVTTTATSEIAEWLARSPTAESLVSLMVPYSARSPQYVLGRFGPSVEHLYLPIRNLDKHDHAYDGYFERYTRVRSLTIFMDSYNMCQGAWYMLPAFLEHAIGAQCLQKLTIDVRVEFVTALNAVIDWAALDRVNDVLEGAKFHALREVEVIVQHKDELPWSPAEDMKQLLERIEDRLYGLSDEGVRIVTRYWRVKEFYDTIISLQPGVL</sequence>
<dbReference type="InterPro" id="IPR032675">
    <property type="entry name" value="LRR_dom_sf"/>
</dbReference>
<gene>
    <name evidence="1" type="ORF">OH76DRAFT_1411815</name>
</gene>
<organism evidence="1 2">
    <name type="scientific">Lentinus brumalis</name>
    <dbReference type="NCBI Taxonomy" id="2498619"/>
    <lineage>
        <taxon>Eukaryota</taxon>
        <taxon>Fungi</taxon>
        <taxon>Dikarya</taxon>
        <taxon>Basidiomycota</taxon>
        <taxon>Agaricomycotina</taxon>
        <taxon>Agaricomycetes</taxon>
        <taxon>Polyporales</taxon>
        <taxon>Polyporaceae</taxon>
        <taxon>Lentinus</taxon>
    </lineage>
</organism>
<keyword evidence="2" id="KW-1185">Reference proteome</keyword>
<name>A0A371CN82_9APHY</name>
<dbReference type="OrthoDB" id="2734653at2759"/>
<accession>A0A371CN82</accession>
<dbReference type="SUPFAM" id="SSF52047">
    <property type="entry name" value="RNI-like"/>
    <property type="match status" value="1"/>
</dbReference>
<evidence type="ECO:0000313" key="2">
    <source>
        <dbReference type="Proteomes" id="UP000256964"/>
    </source>
</evidence>
<dbReference type="Proteomes" id="UP000256964">
    <property type="component" value="Unassembled WGS sequence"/>
</dbReference>
<dbReference type="EMBL" id="KZ857503">
    <property type="protein sequence ID" value="RDX41731.1"/>
    <property type="molecule type" value="Genomic_DNA"/>
</dbReference>
<evidence type="ECO:0000313" key="1">
    <source>
        <dbReference type="EMBL" id="RDX41731.1"/>
    </source>
</evidence>
<dbReference type="Gene3D" id="3.80.10.10">
    <property type="entry name" value="Ribonuclease Inhibitor"/>
    <property type="match status" value="1"/>
</dbReference>
<reference evidence="1 2" key="1">
    <citation type="journal article" date="2018" name="Biotechnol. Biofuels">
        <title>Integrative visual omics of the white-rot fungus Polyporus brumalis exposes the biotechnological potential of its oxidative enzymes for delignifying raw plant biomass.</title>
        <authorList>
            <person name="Miyauchi S."/>
            <person name="Rancon A."/>
            <person name="Drula E."/>
            <person name="Hage H."/>
            <person name="Chaduli D."/>
            <person name="Favel A."/>
            <person name="Grisel S."/>
            <person name="Henrissat B."/>
            <person name="Herpoel-Gimbert I."/>
            <person name="Ruiz-Duenas F.J."/>
            <person name="Chevret D."/>
            <person name="Hainaut M."/>
            <person name="Lin J."/>
            <person name="Wang M."/>
            <person name="Pangilinan J."/>
            <person name="Lipzen A."/>
            <person name="Lesage-Meessen L."/>
            <person name="Navarro D."/>
            <person name="Riley R."/>
            <person name="Grigoriev I.V."/>
            <person name="Zhou S."/>
            <person name="Raouche S."/>
            <person name="Rosso M.N."/>
        </authorList>
    </citation>
    <scope>NUCLEOTIDE SEQUENCE [LARGE SCALE GENOMIC DNA]</scope>
    <source>
        <strain evidence="1 2">BRFM 1820</strain>
    </source>
</reference>
<protein>
    <recommendedName>
        <fullName evidence="3">F-box domain-containing protein</fullName>
    </recommendedName>
</protein>
<dbReference type="AlphaFoldDB" id="A0A371CN82"/>
<proteinExistence type="predicted"/>